<sequence>MPRTRPAKHPDILGILILLSRNLRSNLNEAEQKNGLVTTELTLRAD</sequence>
<name>A0ABR6X2A0_9BURK</name>
<reference evidence="1 2" key="1">
    <citation type="submission" date="2020-08" db="EMBL/GenBank/DDBJ databases">
        <title>Novel species isolated from subtropical streams in China.</title>
        <authorList>
            <person name="Lu H."/>
        </authorList>
    </citation>
    <scope>NUCLEOTIDE SEQUENCE [LARGE SCALE GENOMIC DNA]</scope>
    <source>
        <strain evidence="1 2">KACC 16656</strain>
    </source>
</reference>
<evidence type="ECO:0000313" key="1">
    <source>
        <dbReference type="EMBL" id="MBC3806976.1"/>
    </source>
</evidence>
<accession>A0ABR6X2A0</accession>
<keyword evidence="2" id="KW-1185">Reference proteome</keyword>
<comment type="caution">
    <text evidence="1">The sequence shown here is derived from an EMBL/GenBank/DDBJ whole genome shotgun (WGS) entry which is preliminary data.</text>
</comment>
<organism evidence="1 2">
    <name type="scientific">Undibacterium seohonense</name>
    <dbReference type="NCBI Taxonomy" id="1344950"/>
    <lineage>
        <taxon>Bacteria</taxon>
        <taxon>Pseudomonadati</taxon>
        <taxon>Pseudomonadota</taxon>
        <taxon>Betaproteobacteria</taxon>
        <taxon>Burkholderiales</taxon>
        <taxon>Oxalobacteraceae</taxon>
        <taxon>Undibacterium</taxon>
    </lineage>
</organism>
<protein>
    <submittedName>
        <fullName evidence="1">Uncharacterized protein</fullName>
    </submittedName>
</protein>
<dbReference type="RefSeq" id="WP_186922062.1">
    <property type="nucleotide sequence ID" value="NZ_JACOFW010000005.1"/>
</dbReference>
<gene>
    <name evidence="1" type="ORF">H8K52_06405</name>
</gene>
<dbReference type="Proteomes" id="UP000648257">
    <property type="component" value="Unassembled WGS sequence"/>
</dbReference>
<evidence type="ECO:0000313" key="2">
    <source>
        <dbReference type="Proteomes" id="UP000648257"/>
    </source>
</evidence>
<dbReference type="EMBL" id="JACOFW010000005">
    <property type="protein sequence ID" value="MBC3806976.1"/>
    <property type="molecule type" value="Genomic_DNA"/>
</dbReference>
<proteinExistence type="predicted"/>